<dbReference type="PANTHER" id="PTHR43213">
    <property type="entry name" value="BIFUNCTIONAL DTTP/UTP PYROPHOSPHATASE/METHYLTRANSFERASE PROTEIN-RELATED"/>
    <property type="match status" value="1"/>
</dbReference>
<dbReference type="AlphaFoldDB" id="A0AAN6RE30"/>
<organism evidence="4 5">
    <name type="scientific">Pseudopithomyces chartarum</name>
    <dbReference type="NCBI Taxonomy" id="1892770"/>
    <lineage>
        <taxon>Eukaryota</taxon>
        <taxon>Fungi</taxon>
        <taxon>Dikarya</taxon>
        <taxon>Ascomycota</taxon>
        <taxon>Pezizomycotina</taxon>
        <taxon>Dothideomycetes</taxon>
        <taxon>Pleosporomycetidae</taxon>
        <taxon>Pleosporales</taxon>
        <taxon>Massarineae</taxon>
        <taxon>Didymosphaeriaceae</taxon>
        <taxon>Pseudopithomyces</taxon>
    </lineage>
</organism>
<evidence type="ECO:0000256" key="1">
    <source>
        <dbReference type="ARBA" id="ARBA00001968"/>
    </source>
</evidence>
<proteinExistence type="inferred from homology"/>
<evidence type="ECO:0000256" key="2">
    <source>
        <dbReference type="ARBA" id="ARBA00022801"/>
    </source>
</evidence>
<dbReference type="PANTHER" id="PTHR43213:SF5">
    <property type="entry name" value="BIFUNCTIONAL DTTP_UTP PYROPHOSPHATASE_METHYLTRANSFERASE PROTEIN-RELATED"/>
    <property type="match status" value="1"/>
</dbReference>
<dbReference type="InterPro" id="IPR003697">
    <property type="entry name" value="Maf-like"/>
</dbReference>
<evidence type="ECO:0000256" key="3">
    <source>
        <dbReference type="SAM" id="MobiDB-lite"/>
    </source>
</evidence>
<dbReference type="InterPro" id="IPR029001">
    <property type="entry name" value="ITPase-like_fam"/>
</dbReference>
<feature type="region of interest" description="Disordered" evidence="3">
    <location>
        <begin position="1"/>
        <end position="45"/>
    </location>
</feature>
<dbReference type="GO" id="GO:0047429">
    <property type="term" value="F:nucleoside triphosphate diphosphatase activity"/>
    <property type="evidence" value="ECO:0007669"/>
    <property type="project" value="InterPro"/>
</dbReference>
<dbReference type="Proteomes" id="UP001280581">
    <property type="component" value="Unassembled WGS sequence"/>
</dbReference>
<dbReference type="HAMAP" id="MF_00528">
    <property type="entry name" value="Maf"/>
    <property type="match status" value="1"/>
</dbReference>
<evidence type="ECO:0000313" key="5">
    <source>
        <dbReference type="Proteomes" id="UP001280581"/>
    </source>
</evidence>
<comment type="cofactor">
    <cofactor evidence="1">
        <name>a divalent metal cation</name>
        <dbReference type="ChEBI" id="CHEBI:60240"/>
    </cofactor>
</comment>
<protein>
    <submittedName>
        <fullName evidence="4">Uncharacterized protein</fullName>
    </submittedName>
</protein>
<reference evidence="4 5" key="1">
    <citation type="submission" date="2021-02" db="EMBL/GenBank/DDBJ databases">
        <title>Genome assembly of Pseudopithomyces chartarum.</title>
        <authorList>
            <person name="Jauregui R."/>
            <person name="Singh J."/>
            <person name="Voisey C."/>
        </authorList>
    </citation>
    <scope>NUCLEOTIDE SEQUENCE [LARGE SCALE GENOMIC DNA]</scope>
    <source>
        <strain evidence="4 5">AGR01</strain>
    </source>
</reference>
<name>A0AAN6RE30_9PLEO</name>
<evidence type="ECO:0000313" key="4">
    <source>
        <dbReference type="EMBL" id="KAK3201845.1"/>
    </source>
</evidence>
<dbReference type="Pfam" id="PF02545">
    <property type="entry name" value="Maf"/>
    <property type="match status" value="1"/>
</dbReference>
<keyword evidence="5" id="KW-1185">Reference proteome</keyword>
<feature type="compositionally biased region" description="Low complexity" evidence="3">
    <location>
        <begin position="15"/>
        <end position="37"/>
    </location>
</feature>
<dbReference type="Gene3D" id="3.90.950.10">
    <property type="match status" value="1"/>
</dbReference>
<dbReference type="NCBIfam" id="TIGR00172">
    <property type="entry name" value="maf"/>
    <property type="match status" value="1"/>
</dbReference>
<dbReference type="CDD" id="cd00555">
    <property type="entry name" value="Maf"/>
    <property type="match status" value="1"/>
</dbReference>
<keyword evidence="2" id="KW-0378">Hydrolase</keyword>
<gene>
    <name evidence="4" type="ORF">GRF29_164g824069</name>
</gene>
<comment type="caution">
    <text evidence="4">The sequence shown here is derived from an EMBL/GenBank/DDBJ whole genome shotgun (WGS) entry which is preliminary data.</text>
</comment>
<accession>A0AAN6RE30</accession>
<sequence>MPPSDPPPSYEESRSNGPTPVNAPANAPPEAILSPRRAPGPPPLLPLDIPTLNQLRSRRVVLASASPRRRQLLGLLRPARAASLATEPGTDKPQLGLKHVEVIPSTFKEDLPKTLSPYEYVLETASQKCREVYIREVNNEEKSEPALVIAADTIIISSKGRILEKPRSPQDHLEMLKMLRDEGAHKVATAVAVMKPLENPIDPGYAMETHVEMTNVKFDPNVSDDVLLAYVRTRDGNDKAGGYGIQSAGSILIEKIEGSHDNVIGLPLRATLGLIEKVMVQEEGLDDNMDNMFGED</sequence>
<dbReference type="EMBL" id="WVTA01000015">
    <property type="protein sequence ID" value="KAK3201845.1"/>
    <property type="molecule type" value="Genomic_DNA"/>
</dbReference>
<dbReference type="SUPFAM" id="SSF52972">
    <property type="entry name" value="ITPase-like"/>
    <property type="match status" value="1"/>
</dbReference>